<dbReference type="EMBL" id="CH940654">
    <property type="protein sequence ID" value="KRF78054.1"/>
    <property type="molecule type" value="Genomic_DNA"/>
</dbReference>
<accession>A0A0Q9VZS6</accession>
<keyword evidence="6" id="KW-0675">Receptor</keyword>
<dbReference type="GO" id="GO:0005886">
    <property type="term" value="C:plasma membrane"/>
    <property type="evidence" value="ECO:0007669"/>
    <property type="project" value="UniProtKB-SubCell"/>
</dbReference>
<gene>
    <name evidence="7" type="primary">Dvir\GJ27010</name>
    <name evidence="7" type="ORF">Dvir_GJ27010</name>
</gene>
<comment type="function">
    <text evidence="6">Gustatory receptor which mediates acceptance or avoidance behavior, depending on its substrates.</text>
</comment>
<dbReference type="GO" id="GO:0007165">
    <property type="term" value="P:signal transduction"/>
    <property type="evidence" value="ECO:0007669"/>
    <property type="project" value="UniProtKB-KW"/>
</dbReference>
<evidence type="ECO:0000313" key="7">
    <source>
        <dbReference type="EMBL" id="KRF78054.1"/>
    </source>
</evidence>
<evidence type="ECO:0000256" key="4">
    <source>
        <dbReference type="ARBA" id="ARBA00022989"/>
    </source>
</evidence>
<feature type="transmembrane region" description="Helical" evidence="6">
    <location>
        <begin position="433"/>
        <end position="453"/>
    </location>
</feature>
<comment type="similarity">
    <text evidence="6">Belongs to the insect chemoreceptor superfamily. Gustatory receptor (GR) family.</text>
</comment>
<dbReference type="Proteomes" id="UP000008792">
    <property type="component" value="Unassembled WGS sequence"/>
</dbReference>
<keyword evidence="8" id="KW-1185">Reference proteome</keyword>
<feature type="transmembrane region" description="Helical" evidence="6">
    <location>
        <begin position="154"/>
        <end position="178"/>
    </location>
</feature>
<organism evidence="7 8">
    <name type="scientific">Drosophila virilis</name>
    <name type="common">Fruit fly</name>
    <dbReference type="NCBI Taxonomy" id="7244"/>
    <lineage>
        <taxon>Eukaryota</taxon>
        <taxon>Metazoa</taxon>
        <taxon>Ecdysozoa</taxon>
        <taxon>Arthropoda</taxon>
        <taxon>Hexapoda</taxon>
        <taxon>Insecta</taxon>
        <taxon>Pterygota</taxon>
        <taxon>Neoptera</taxon>
        <taxon>Endopterygota</taxon>
        <taxon>Diptera</taxon>
        <taxon>Brachycera</taxon>
        <taxon>Muscomorpha</taxon>
        <taxon>Ephydroidea</taxon>
        <taxon>Drosophilidae</taxon>
        <taxon>Drosophila</taxon>
    </lineage>
</organism>
<feature type="transmembrane region" description="Helical" evidence="6">
    <location>
        <begin position="323"/>
        <end position="350"/>
    </location>
</feature>
<feature type="transmembrane region" description="Helical" evidence="6">
    <location>
        <begin position="622"/>
        <end position="642"/>
    </location>
</feature>
<keyword evidence="6" id="KW-0807">Transducer</keyword>
<evidence type="ECO:0000256" key="2">
    <source>
        <dbReference type="ARBA" id="ARBA00022475"/>
    </source>
</evidence>
<evidence type="ECO:0000256" key="3">
    <source>
        <dbReference type="ARBA" id="ARBA00022692"/>
    </source>
</evidence>
<protein>
    <recommendedName>
        <fullName evidence="6">Gustatory receptor</fullName>
    </recommendedName>
</protein>
<dbReference type="InterPro" id="IPR013604">
    <property type="entry name" value="7TM_chemorcpt"/>
</dbReference>
<keyword evidence="3 6" id="KW-0812">Transmembrane</keyword>
<evidence type="ECO:0000256" key="5">
    <source>
        <dbReference type="ARBA" id="ARBA00023136"/>
    </source>
</evidence>
<feature type="transmembrane region" description="Helical" evidence="6">
    <location>
        <begin position="124"/>
        <end position="148"/>
    </location>
</feature>
<reference evidence="7 8" key="1">
    <citation type="journal article" date="2007" name="Nature">
        <title>Evolution of genes and genomes on the Drosophila phylogeny.</title>
        <authorList>
            <consortium name="Drosophila 12 Genomes Consortium"/>
            <person name="Clark A.G."/>
            <person name="Eisen M.B."/>
            <person name="Smith D.R."/>
            <person name="Bergman C.M."/>
            <person name="Oliver B."/>
            <person name="Markow T.A."/>
            <person name="Kaufman T.C."/>
            <person name="Kellis M."/>
            <person name="Gelbart W."/>
            <person name="Iyer V.N."/>
            <person name="Pollard D.A."/>
            <person name="Sackton T.B."/>
            <person name="Larracuente A.M."/>
            <person name="Singh N.D."/>
            <person name="Abad J.P."/>
            <person name="Abt D.N."/>
            <person name="Adryan B."/>
            <person name="Aguade M."/>
            <person name="Akashi H."/>
            <person name="Anderson W.W."/>
            <person name="Aquadro C.F."/>
            <person name="Ardell D.H."/>
            <person name="Arguello R."/>
            <person name="Artieri C.G."/>
            <person name="Barbash D.A."/>
            <person name="Barker D."/>
            <person name="Barsanti P."/>
            <person name="Batterham P."/>
            <person name="Batzoglou S."/>
            <person name="Begun D."/>
            <person name="Bhutkar A."/>
            <person name="Blanco E."/>
            <person name="Bosak S.A."/>
            <person name="Bradley R.K."/>
            <person name="Brand A.D."/>
            <person name="Brent M.R."/>
            <person name="Brooks A.N."/>
            <person name="Brown R.H."/>
            <person name="Butlin R.K."/>
            <person name="Caggese C."/>
            <person name="Calvi B.R."/>
            <person name="Bernardo de Carvalho A."/>
            <person name="Caspi A."/>
            <person name="Castrezana S."/>
            <person name="Celniker S.E."/>
            <person name="Chang J.L."/>
            <person name="Chapple C."/>
            <person name="Chatterji S."/>
            <person name="Chinwalla A."/>
            <person name="Civetta A."/>
            <person name="Clifton S.W."/>
            <person name="Comeron J.M."/>
            <person name="Costello J.C."/>
            <person name="Coyne J.A."/>
            <person name="Daub J."/>
            <person name="David R.G."/>
            <person name="Delcher A.L."/>
            <person name="Delehaunty K."/>
            <person name="Do C.B."/>
            <person name="Ebling H."/>
            <person name="Edwards K."/>
            <person name="Eickbush T."/>
            <person name="Evans J.D."/>
            <person name="Filipski A."/>
            <person name="Findeiss S."/>
            <person name="Freyhult E."/>
            <person name="Fulton L."/>
            <person name="Fulton R."/>
            <person name="Garcia A.C."/>
            <person name="Gardiner A."/>
            <person name="Garfield D.A."/>
            <person name="Garvin B.E."/>
            <person name="Gibson G."/>
            <person name="Gilbert D."/>
            <person name="Gnerre S."/>
            <person name="Godfrey J."/>
            <person name="Good R."/>
            <person name="Gotea V."/>
            <person name="Gravely B."/>
            <person name="Greenberg A.J."/>
            <person name="Griffiths-Jones S."/>
            <person name="Gross S."/>
            <person name="Guigo R."/>
            <person name="Gustafson E.A."/>
            <person name="Haerty W."/>
            <person name="Hahn M.W."/>
            <person name="Halligan D.L."/>
            <person name="Halpern A.L."/>
            <person name="Halter G.M."/>
            <person name="Han M.V."/>
            <person name="Heger A."/>
            <person name="Hillier L."/>
            <person name="Hinrichs A.S."/>
            <person name="Holmes I."/>
            <person name="Hoskins R.A."/>
            <person name="Hubisz M.J."/>
            <person name="Hultmark D."/>
            <person name="Huntley M.A."/>
            <person name="Jaffe D.B."/>
            <person name="Jagadeeshan S."/>
            <person name="Jeck W.R."/>
            <person name="Johnson J."/>
            <person name="Jones C.D."/>
            <person name="Jordan W.C."/>
            <person name="Karpen G.H."/>
            <person name="Kataoka E."/>
            <person name="Keightley P.D."/>
            <person name="Kheradpour P."/>
            <person name="Kirkness E.F."/>
            <person name="Koerich L.B."/>
            <person name="Kristiansen K."/>
            <person name="Kudrna D."/>
            <person name="Kulathinal R.J."/>
            <person name="Kumar S."/>
            <person name="Kwok R."/>
            <person name="Lander E."/>
            <person name="Langley C.H."/>
            <person name="Lapoint R."/>
            <person name="Lazzaro B.P."/>
            <person name="Lee S.J."/>
            <person name="Levesque L."/>
            <person name="Li R."/>
            <person name="Lin C.F."/>
            <person name="Lin M.F."/>
            <person name="Lindblad-Toh K."/>
            <person name="Llopart A."/>
            <person name="Long M."/>
            <person name="Low L."/>
            <person name="Lozovsky E."/>
            <person name="Lu J."/>
            <person name="Luo M."/>
            <person name="Machado C.A."/>
            <person name="Makalowski W."/>
            <person name="Marzo M."/>
            <person name="Matsuda M."/>
            <person name="Matzkin L."/>
            <person name="McAllister B."/>
            <person name="McBride C.S."/>
            <person name="McKernan B."/>
            <person name="McKernan K."/>
            <person name="Mendez-Lago M."/>
            <person name="Minx P."/>
            <person name="Mollenhauer M.U."/>
            <person name="Montooth K."/>
            <person name="Mount S.M."/>
            <person name="Mu X."/>
            <person name="Myers E."/>
            <person name="Negre B."/>
            <person name="Newfeld S."/>
            <person name="Nielsen R."/>
            <person name="Noor M.A."/>
            <person name="O'Grady P."/>
            <person name="Pachter L."/>
            <person name="Papaceit M."/>
            <person name="Parisi M.J."/>
            <person name="Parisi M."/>
            <person name="Parts L."/>
            <person name="Pedersen J.S."/>
            <person name="Pesole G."/>
            <person name="Phillippy A.M."/>
            <person name="Ponting C.P."/>
            <person name="Pop M."/>
            <person name="Porcelli D."/>
            <person name="Powell J.R."/>
            <person name="Prohaska S."/>
            <person name="Pruitt K."/>
            <person name="Puig M."/>
            <person name="Quesneville H."/>
            <person name="Ram K.R."/>
            <person name="Rand D."/>
            <person name="Rasmussen M.D."/>
            <person name="Reed L.K."/>
            <person name="Reenan R."/>
            <person name="Reily A."/>
            <person name="Remington K.A."/>
            <person name="Rieger T.T."/>
            <person name="Ritchie M.G."/>
            <person name="Robin C."/>
            <person name="Rogers Y.H."/>
            <person name="Rohde C."/>
            <person name="Rozas J."/>
            <person name="Rubenfield M.J."/>
            <person name="Ruiz A."/>
            <person name="Russo S."/>
            <person name="Salzberg S.L."/>
            <person name="Sanchez-Gracia A."/>
            <person name="Saranga D.J."/>
            <person name="Sato H."/>
            <person name="Schaeffer S.W."/>
            <person name="Schatz M.C."/>
            <person name="Schlenke T."/>
            <person name="Schwartz R."/>
            <person name="Segarra C."/>
            <person name="Singh R.S."/>
            <person name="Sirot L."/>
            <person name="Sirota M."/>
            <person name="Sisneros N.B."/>
            <person name="Smith C.D."/>
            <person name="Smith T.F."/>
            <person name="Spieth J."/>
            <person name="Stage D.E."/>
            <person name="Stark A."/>
            <person name="Stephan W."/>
            <person name="Strausberg R.L."/>
            <person name="Strempel S."/>
            <person name="Sturgill D."/>
            <person name="Sutton G."/>
            <person name="Sutton G.G."/>
            <person name="Tao W."/>
            <person name="Teichmann S."/>
            <person name="Tobari Y.N."/>
            <person name="Tomimura Y."/>
            <person name="Tsolas J.M."/>
            <person name="Valente V.L."/>
            <person name="Venter E."/>
            <person name="Venter J.C."/>
            <person name="Vicario S."/>
            <person name="Vieira F.G."/>
            <person name="Vilella A.J."/>
            <person name="Villasante A."/>
            <person name="Walenz B."/>
            <person name="Wang J."/>
            <person name="Wasserman M."/>
            <person name="Watts T."/>
            <person name="Wilson D."/>
            <person name="Wilson R.K."/>
            <person name="Wing R.A."/>
            <person name="Wolfner M.F."/>
            <person name="Wong A."/>
            <person name="Wong G.K."/>
            <person name="Wu C.I."/>
            <person name="Wu G."/>
            <person name="Yamamoto D."/>
            <person name="Yang H.P."/>
            <person name="Yang S.P."/>
            <person name="Yorke J.A."/>
            <person name="Yoshida K."/>
            <person name="Zdobnov E."/>
            <person name="Zhang P."/>
            <person name="Zhang Y."/>
            <person name="Zimin A.V."/>
            <person name="Baldwin J."/>
            <person name="Abdouelleil A."/>
            <person name="Abdulkadir J."/>
            <person name="Abebe A."/>
            <person name="Abera B."/>
            <person name="Abreu J."/>
            <person name="Acer S.C."/>
            <person name="Aftuck L."/>
            <person name="Alexander A."/>
            <person name="An P."/>
            <person name="Anderson E."/>
            <person name="Anderson S."/>
            <person name="Arachi H."/>
            <person name="Azer M."/>
            <person name="Bachantsang P."/>
            <person name="Barry A."/>
            <person name="Bayul T."/>
            <person name="Berlin A."/>
            <person name="Bessette D."/>
            <person name="Bloom T."/>
            <person name="Blye J."/>
            <person name="Boguslavskiy L."/>
            <person name="Bonnet C."/>
            <person name="Boukhgalter B."/>
            <person name="Bourzgui I."/>
            <person name="Brown A."/>
            <person name="Cahill P."/>
            <person name="Channer S."/>
            <person name="Cheshatsang Y."/>
            <person name="Chuda L."/>
            <person name="Citroen M."/>
            <person name="Collymore A."/>
            <person name="Cooke P."/>
            <person name="Costello M."/>
            <person name="D'Aco K."/>
            <person name="Daza R."/>
            <person name="De Haan G."/>
            <person name="DeGray S."/>
            <person name="DeMaso C."/>
            <person name="Dhargay N."/>
            <person name="Dooley K."/>
            <person name="Dooley E."/>
            <person name="Doricent M."/>
            <person name="Dorje P."/>
            <person name="Dorjee K."/>
            <person name="Dupes A."/>
            <person name="Elong R."/>
            <person name="Falk J."/>
            <person name="Farina A."/>
            <person name="Faro S."/>
            <person name="Ferguson D."/>
            <person name="Fisher S."/>
            <person name="Foley C.D."/>
            <person name="Franke A."/>
            <person name="Friedrich D."/>
            <person name="Gadbois L."/>
            <person name="Gearin G."/>
            <person name="Gearin C.R."/>
            <person name="Giannoukos G."/>
            <person name="Goode T."/>
            <person name="Graham J."/>
            <person name="Grandbois E."/>
            <person name="Grewal S."/>
            <person name="Gyaltsen K."/>
            <person name="Hafez N."/>
            <person name="Hagos B."/>
            <person name="Hall J."/>
            <person name="Henson C."/>
            <person name="Hollinger A."/>
            <person name="Honan T."/>
            <person name="Huard M.D."/>
            <person name="Hughes L."/>
            <person name="Hurhula B."/>
            <person name="Husby M.E."/>
            <person name="Kamat A."/>
            <person name="Kanga B."/>
            <person name="Kashin S."/>
            <person name="Khazanovich D."/>
            <person name="Kisner P."/>
            <person name="Lance K."/>
            <person name="Lara M."/>
            <person name="Lee W."/>
            <person name="Lennon N."/>
            <person name="Letendre F."/>
            <person name="LeVine R."/>
            <person name="Lipovsky A."/>
            <person name="Liu X."/>
            <person name="Liu J."/>
            <person name="Liu S."/>
            <person name="Lokyitsang T."/>
            <person name="Lokyitsang Y."/>
            <person name="Lubonja R."/>
            <person name="Lui A."/>
            <person name="MacDonald P."/>
            <person name="Magnisalis V."/>
            <person name="Maru K."/>
            <person name="Matthews C."/>
            <person name="McCusker W."/>
            <person name="McDonough S."/>
            <person name="Mehta T."/>
            <person name="Meldrim J."/>
            <person name="Meneus L."/>
            <person name="Mihai O."/>
            <person name="Mihalev A."/>
            <person name="Mihova T."/>
            <person name="Mittelman R."/>
            <person name="Mlenga V."/>
            <person name="Montmayeur A."/>
            <person name="Mulrain L."/>
            <person name="Navidi A."/>
            <person name="Naylor J."/>
            <person name="Negash T."/>
            <person name="Nguyen T."/>
            <person name="Nguyen N."/>
            <person name="Nicol R."/>
            <person name="Norbu C."/>
            <person name="Norbu N."/>
            <person name="Novod N."/>
            <person name="O'Neill B."/>
            <person name="Osman S."/>
            <person name="Markiewicz E."/>
            <person name="Oyono O.L."/>
            <person name="Patti C."/>
            <person name="Phunkhang P."/>
            <person name="Pierre F."/>
            <person name="Priest M."/>
            <person name="Raghuraman S."/>
            <person name="Rege F."/>
            <person name="Reyes R."/>
            <person name="Rise C."/>
            <person name="Rogov P."/>
            <person name="Ross K."/>
            <person name="Ryan E."/>
            <person name="Settipalli S."/>
            <person name="Shea T."/>
            <person name="Sherpa N."/>
            <person name="Shi L."/>
            <person name="Shih D."/>
            <person name="Sparrow T."/>
            <person name="Spaulding J."/>
            <person name="Stalker J."/>
            <person name="Stange-Thomann N."/>
            <person name="Stavropoulos S."/>
            <person name="Stone C."/>
            <person name="Strader C."/>
            <person name="Tesfaye S."/>
            <person name="Thomson T."/>
            <person name="Thoulutsang Y."/>
            <person name="Thoulutsang D."/>
            <person name="Topham K."/>
            <person name="Topping I."/>
            <person name="Tsamla T."/>
            <person name="Vassiliev H."/>
            <person name="Vo A."/>
            <person name="Wangchuk T."/>
            <person name="Wangdi T."/>
            <person name="Weiand M."/>
            <person name="Wilkinson J."/>
            <person name="Wilson A."/>
            <person name="Yadav S."/>
            <person name="Young G."/>
            <person name="Yu Q."/>
            <person name="Zembek L."/>
            <person name="Zhong D."/>
            <person name="Zimmer A."/>
            <person name="Zwirko Z."/>
            <person name="Jaffe D.B."/>
            <person name="Alvarez P."/>
            <person name="Brockman W."/>
            <person name="Butler J."/>
            <person name="Chin C."/>
            <person name="Gnerre S."/>
            <person name="Grabherr M."/>
            <person name="Kleber M."/>
            <person name="Mauceli E."/>
            <person name="MacCallum I."/>
        </authorList>
    </citation>
    <scope>NUCLEOTIDE SEQUENCE [LARGE SCALE GENOMIC DNA]</scope>
    <source>
        <strain evidence="8">Tucson 15010-1051.87</strain>
    </source>
</reference>
<sequence>MRILKFLHYQRYLGLGNLAYSKHLNCYVLGGSCGANFIHLAVQGILIYCIVDTFLKWSLNYQDTDSRSGDTFDHLVILSASFTQLFANAWMRLHQQSQLQLLQGLSRVAAALRVSYMEKLRARWFYFFWVFTCVYYAVDIVVFVIVDLNSQLDHLIFLLGFFVRLVCANFIFTCYCSLVHVMKHLFRAQAAQLQHYLLAKRISLPGIAYNLHLNDKLLLLCQNEMVSAFGGALVLPYLYATLDAIEDCYLALPMDGFSYTEMLLILRWLIPVAIYLSMPMLINDLADEAQAYQLRAETHMNLEKLTRNLGIHDELLLLCHEKIVLVFGGAFVFISLYSFLEALFVGVLVISKSSFLKRMWATPRGHKLFTLIHYQRYLGLTDIDYSTVLNCYVLNGNWCSYGIQFLMVLVCITPLIDAQGKAHLEMHSKTGNWIYDIIILAIQLAQLLIYIWLRSQQESQRVLLQMLTQLACRLKVNTLELAVLRRLYRFWLGICAFYFINLIFAQLYLNSKSQRTFLFFFVNYYSLLLRINYIITLYTSLVHLVLVLLEAQANQLLIGSQISLEELANSLRTHDELLLLCDEGIIKVFGGAVIICLLYYLMDATFICYVSTLTERFSFTEVLFVLSWLIPFSLFLGMPLIFNNLAKQVSFFLLFQL</sequence>
<evidence type="ECO:0000313" key="8">
    <source>
        <dbReference type="Proteomes" id="UP000008792"/>
    </source>
</evidence>
<comment type="subcellular location">
    <subcellularLocation>
        <location evidence="1 6">Cell membrane</location>
        <topology evidence="1 6">Multi-pass membrane protein</topology>
    </subcellularLocation>
</comment>
<dbReference type="InParanoid" id="A0A0Q9VZS6"/>
<keyword evidence="4 6" id="KW-1133">Transmembrane helix</keyword>
<feature type="transmembrane region" description="Helical" evidence="6">
    <location>
        <begin position="584"/>
        <end position="602"/>
    </location>
</feature>
<dbReference type="GO" id="GO:0050909">
    <property type="term" value="P:sensory perception of taste"/>
    <property type="evidence" value="ECO:0007669"/>
    <property type="project" value="InterPro"/>
</dbReference>
<evidence type="ECO:0000256" key="1">
    <source>
        <dbReference type="ARBA" id="ARBA00004651"/>
    </source>
</evidence>
<evidence type="ECO:0000256" key="6">
    <source>
        <dbReference type="RuleBase" id="RU363108"/>
    </source>
</evidence>
<keyword evidence="5 6" id="KW-0472">Membrane</keyword>
<dbReference type="Pfam" id="PF08395">
    <property type="entry name" value="7tm_7"/>
    <property type="match status" value="2"/>
</dbReference>
<proteinExistence type="inferred from homology"/>
<name>A0A0Q9VZS6_DROVI</name>
<feature type="transmembrane region" description="Helical" evidence="6">
    <location>
        <begin position="264"/>
        <end position="282"/>
    </location>
</feature>
<dbReference type="AlphaFoldDB" id="A0A0Q9VZS6"/>
<comment type="caution">
    <text evidence="6">Lacks conserved residue(s) required for the propagation of feature annotation.</text>
</comment>
<keyword evidence="2 6" id="KW-1003">Cell membrane</keyword>
<feature type="transmembrane region" description="Helical" evidence="6">
    <location>
        <begin position="488"/>
        <end position="509"/>
    </location>
</feature>
<dbReference type="PROSITE" id="PS51257">
    <property type="entry name" value="PROKAR_LIPOPROTEIN"/>
    <property type="match status" value="1"/>
</dbReference>